<evidence type="ECO:0000313" key="2">
    <source>
        <dbReference type="EMBL" id="KAG4418169.1"/>
    </source>
</evidence>
<dbReference type="AlphaFoldDB" id="A0A8H7WAI2"/>
<feature type="compositionally biased region" description="Acidic residues" evidence="1">
    <location>
        <begin position="97"/>
        <end position="119"/>
    </location>
</feature>
<accession>A0A8H7WAI2</accession>
<feature type="region of interest" description="Disordered" evidence="1">
    <location>
        <begin position="329"/>
        <end position="417"/>
    </location>
</feature>
<evidence type="ECO:0000256" key="1">
    <source>
        <dbReference type="SAM" id="MobiDB-lite"/>
    </source>
</evidence>
<sequence>MSIYQGFDLTNSNDVRLLGEGLHLYLAGSHRPSNNRALNRMDITQRDTFGYILGQMDRDQEFYGIVAMLIDLRGEDDRVILRAAEDVLEYGQNLESTNEEISEDDDAEDEASDSEDIVQDGEGPSVKVLEDGGYRIVWDPAKMSDDFARPGVPNPAFYKIVIPLQKETEPGSGLWENAPSINFDYLRDHNAPSWESSSALYKFNQWRNQIFRKYLGNKRLSRDPWLVSEQQRIIALLKQQLQDRDKVRGKPRWNRLTNEYNRGLHQKIQFKGSRLVQEGVKKTPVTDYDRFAPWRTKGAIQNIIKKKGTWKHLIQPILNEAEQRRIRYDARRPANVDKSPKSPEEKELPNPDAPKTKAEIKVTNEKRREERRREAELRKQHKEVVDLESEEDENEGNAMDGVEDEDHDMEEDDYKSR</sequence>
<comment type="caution">
    <text evidence="2">The sequence shown here is derived from an EMBL/GenBank/DDBJ whole genome shotgun (WGS) entry which is preliminary data.</text>
</comment>
<reference evidence="2" key="1">
    <citation type="submission" date="2021-02" db="EMBL/GenBank/DDBJ databases">
        <title>Genome sequence Cadophora malorum strain M34.</title>
        <authorList>
            <person name="Stefanovic E."/>
            <person name="Vu D."/>
            <person name="Scully C."/>
            <person name="Dijksterhuis J."/>
            <person name="Roader J."/>
            <person name="Houbraken J."/>
        </authorList>
    </citation>
    <scope>NUCLEOTIDE SEQUENCE</scope>
    <source>
        <strain evidence="2">M34</strain>
    </source>
</reference>
<dbReference type="Proteomes" id="UP000664132">
    <property type="component" value="Unassembled WGS sequence"/>
</dbReference>
<gene>
    <name evidence="2" type="ORF">IFR04_008690</name>
</gene>
<protein>
    <submittedName>
        <fullName evidence="2">Uncharacterized protein</fullName>
    </submittedName>
</protein>
<keyword evidence="3" id="KW-1185">Reference proteome</keyword>
<feature type="region of interest" description="Disordered" evidence="1">
    <location>
        <begin position="92"/>
        <end position="124"/>
    </location>
</feature>
<feature type="compositionally biased region" description="Basic and acidic residues" evidence="1">
    <location>
        <begin position="329"/>
        <end position="385"/>
    </location>
</feature>
<evidence type="ECO:0000313" key="3">
    <source>
        <dbReference type="Proteomes" id="UP000664132"/>
    </source>
</evidence>
<proteinExistence type="predicted"/>
<dbReference type="OrthoDB" id="3546050at2759"/>
<name>A0A8H7WAI2_9HELO</name>
<organism evidence="2 3">
    <name type="scientific">Cadophora malorum</name>
    <dbReference type="NCBI Taxonomy" id="108018"/>
    <lineage>
        <taxon>Eukaryota</taxon>
        <taxon>Fungi</taxon>
        <taxon>Dikarya</taxon>
        <taxon>Ascomycota</taxon>
        <taxon>Pezizomycotina</taxon>
        <taxon>Leotiomycetes</taxon>
        <taxon>Helotiales</taxon>
        <taxon>Ploettnerulaceae</taxon>
        <taxon>Cadophora</taxon>
    </lineage>
</organism>
<dbReference type="EMBL" id="JAFJYH010000135">
    <property type="protein sequence ID" value="KAG4418169.1"/>
    <property type="molecule type" value="Genomic_DNA"/>
</dbReference>
<feature type="compositionally biased region" description="Acidic residues" evidence="1">
    <location>
        <begin position="386"/>
        <end position="417"/>
    </location>
</feature>